<evidence type="ECO:0000313" key="7">
    <source>
        <dbReference type="EnsemblPlants" id="cds.evm.model.07.1542"/>
    </source>
</evidence>
<feature type="short sequence motif" description="VHIID" evidence="5">
    <location>
        <begin position="150"/>
        <end position="154"/>
    </location>
</feature>
<dbReference type="AlphaFoldDB" id="A0A803Q326"/>
<feature type="region of interest" description="SAW" evidence="5">
    <location>
        <begin position="341"/>
        <end position="453"/>
    </location>
</feature>
<evidence type="ECO:0000313" key="8">
    <source>
        <dbReference type="Proteomes" id="UP000596661"/>
    </source>
</evidence>
<name>A0A803Q326_CANSA</name>
<comment type="similarity">
    <text evidence="5">Belongs to the GRAS family.</text>
</comment>
<reference evidence="7" key="1">
    <citation type="submission" date="2018-11" db="EMBL/GenBank/DDBJ databases">
        <authorList>
            <person name="Grassa J C."/>
        </authorList>
    </citation>
    <scope>NUCLEOTIDE SEQUENCE [LARGE SCALE GENOMIC DNA]</scope>
</reference>
<evidence type="ECO:0000256" key="6">
    <source>
        <dbReference type="SAM" id="MobiDB-lite"/>
    </source>
</evidence>
<dbReference type="OMA" id="RCYKTLT"/>
<evidence type="ECO:0000256" key="4">
    <source>
        <dbReference type="ARBA" id="ARBA00023242"/>
    </source>
</evidence>
<dbReference type="Proteomes" id="UP000596661">
    <property type="component" value="Chromosome 7"/>
</dbReference>
<keyword evidence="2" id="KW-0805">Transcription regulation</keyword>
<comment type="caution">
    <text evidence="5">Lacks conserved residue(s) required for the propagation of feature annotation.</text>
</comment>
<protein>
    <submittedName>
        <fullName evidence="7">Uncharacterized protein</fullName>
    </submittedName>
</protein>
<accession>A0A803Q326</accession>
<keyword evidence="8" id="KW-1185">Reference proteome</keyword>
<feature type="region of interest" description="Disordered" evidence="6">
    <location>
        <begin position="1"/>
        <end position="35"/>
    </location>
</feature>
<dbReference type="Gramene" id="evm.model.07.1542">
    <property type="protein sequence ID" value="cds.evm.model.07.1542"/>
    <property type="gene ID" value="evm.TU.07.1542"/>
</dbReference>
<dbReference type="GO" id="GO:0005634">
    <property type="term" value="C:nucleus"/>
    <property type="evidence" value="ECO:0007669"/>
    <property type="project" value="UniProtKB-SubCell"/>
</dbReference>
<dbReference type="PANTHER" id="PTHR31636">
    <property type="entry name" value="OSJNBA0084A10.13 PROTEIN-RELATED"/>
    <property type="match status" value="1"/>
</dbReference>
<evidence type="ECO:0000256" key="2">
    <source>
        <dbReference type="ARBA" id="ARBA00023015"/>
    </source>
</evidence>
<evidence type="ECO:0000256" key="3">
    <source>
        <dbReference type="ARBA" id="ARBA00023163"/>
    </source>
</evidence>
<dbReference type="Pfam" id="PF03514">
    <property type="entry name" value="GRAS"/>
    <property type="match status" value="1"/>
</dbReference>
<keyword evidence="3" id="KW-0804">Transcription</keyword>
<dbReference type="EnsemblPlants" id="evm.model.07.1542">
    <property type="protein sequence ID" value="cds.evm.model.07.1542"/>
    <property type="gene ID" value="evm.TU.07.1542"/>
</dbReference>
<keyword evidence="4" id="KW-0539">Nucleus</keyword>
<dbReference type="InterPro" id="IPR005202">
    <property type="entry name" value="TF_GRAS"/>
</dbReference>
<dbReference type="PROSITE" id="PS50985">
    <property type="entry name" value="GRAS"/>
    <property type="match status" value="1"/>
</dbReference>
<feature type="region of interest" description="VHIID" evidence="5">
    <location>
        <begin position="119"/>
        <end position="184"/>
    </location>
</feature>
<sequence>MQTTNHLPPLPASTSLSPDSALGSAAAEPWPSASTGKWAPRILKECAKAISDKDSTKIHNLLWMLNELASPYGDCDQKLGSYFLQALFCKATDSGLRCYKTLTSVADKTRSFDCARRLILKFQEVSPWTTFGHVASNGAILEALDGEPKLHIIDISNTLCTQWPTLLEALATRNDETPKLKLTVVVTAAASAATGGGGTGSSVMKEISQRMEKFARLMGVPFEFNVVSELSRLGELTRERLGIQDDEAVAVNCVGTLRRAEVEDREAAMRAFLSLKPRIVTVVEEEADFTSTREDFVGCFEECLRFYTLYFDMLEESFGRTSNEKLMLERECSRGIDGRTRRRTNTTSTWDCSERREKGKQWSEKLKRGSFRPVGYSDDVLDDVKALLKRYPPGWGLVHHQPQSIINGPDQRQQEQQERQLLVYDDSNSITSASAGIYLTWKEEPVVWASAWKI</sequence>
<organism evidence="7 8">
    <name type="scientific">Cannabis sativa</name>
    <name type="common">Hemp</name>
    <name type="synonym">Marijuana</name>
    <dbReference type="NCBI Taxonomy" id="3483"/>
    <lineage>
        <taxon>Eukaryota</taxon>
        <taxon>Viridiplantae</taxon>
        <taxon>Streptophyta</taxon>
        <taxon>Embryophyta</taxon>
        <taxon>Tracheophyta</taxon>
        <taxon>Spermatophyta</taxon>
        <taxon>Magnoliopsida</taxon>
        <taxon>eudicotyledons</taxon>
        <taxon>Gunneridae</taxon>
        <taxon>Pentapetalae</taxon>
        <taxon>rosids</taxon>
        <taxon>fabids</taxon>
        <taxon>Rosales</taxon>
        <taxon>Cannabaceae</taxon>
        <taxon>Cannabis</taxon>
    </lineage>
</organism>
<dbReference type="EMBL" id="UZAU01000669">
    <property type="status" value="NOT_ANNOTATED_CDS"/>
    <property type="molecule type" value="Genomic_DNA"/>
</dbReference>
<evidence type="ECO:0000256" key="5">
    <source>
        <dbReference type="PROSITE-ProRule" id="PRU01191"/>
    </source>
</evidence>
<feature type="compositionally biased region" description="Low complexity" evidence="6">
    <location>
        <begin position="12"/>
        <end position="22"/>
    </location>
</feature>
<reference evidence="7" key="2">
    <citation type="submission" date="2021-03" db="UniProtKB">
        <authorList>
            <consortium name="EnsemblPlants"/>
        </authorList>
    </citation>
    <scope>IDENTIFICATION</scope>
</reference>
<evidence type="ECO:0000256" key="1">
    <source>
        <dbReference type="ARBA" id="ARBA00004123"/>
    </source>
</evidence>
<proteinExistence type="inferred from homology"/>
<comment type="subcellular location">
    <subcellularLocation>
        <location evidence="1">Nucleus</location>
    </subcellularLocation>
</comment>